<gene>
    <name evidence="1" type="ORF">CK203_044202</name>
</gene>
<dbReference type="EMBL" id="QGNW01000150">
    <property type="protein sequence ID" value="RVW91010.1"/>
    <property type="molecule type" value="Genomic_DNA"/>
</dbReference>
<name>A0A438I304_VITVI</name>
<protein>
    <submittedName>
        <fullName evidence="1">Uncharacterized protein</fullName>
    </submittedName>
</protein>
<dbReference type="AlphaFoldDB" id="A0A438I304"/>
<organism evidence="1 2">
    <name type="scientific">Vitis vinifera</name>
    <name type="common">Grape</name>
    <dbReference type="NCBI Taxonomy" id="29760"/>
    <lineage>
        <taxon>Eukaryota</taxon>
        <taxon>Viridiplantae</taxon>
        <taxon>Streptophyta</taxon>
        <taxon>Embryophyta</taxon>
        <taxon>Tracheophyta</taxon>
        <taxon>Spermatophyta</taxon>
        <taxon>Magnoliopsida</taxon>
        <taxon>eudicotyledons</taxon>
        <taxon>Gunneridae</taxon>
        <taxon>Pentapetalae</taxon>
        <taxon>rosids</taxon>
        <taxon>Vitales</taxon>
        <taxon>Vitaceae</taxon>
        <taxon>Viteae</taxon>
        <taxon>Vitis</taxon>
    </lineage>
</organism>
<accession>A0A438I304</accession>
<dbReference type="Proteomes" id="UP000288805">
    <property type="component" value="Unassembled WGS sequence"/>
</dbReference>
<evidence type="ECO:0000313" key="1">
    <source>
        <dbReference type="EMBL" id="RVW91010.1"/>
    </source>
</evidence>
<evidence type="ECO:0000313" key="2">
    <source>
        <dbReference type="Proteomes" id="UP000288805"/>
    </source>
</evidence>
<reference evidence="1 2" key="1">
    <citation type="journal article" date="2018" name="PLoS Genet.">
        <title>Population sequencing reveals clonal diversity and ancestral inbreeding in the grapevine cultivar Chardonnay.</title>
        <authorList>
            <person name="Roach M.J."/>
            <person name="Johnson D.L."/>
            <person name="Bohlmann J."/>
            <person name="van Vuuren H.J."/>
            <person name="Jones S.J."/>
            <person name="Pretorius I.S."/>
            <person name="Schmidt S.A."/>
            <person name="Borneman A.R."/>
        </authorList>
    </citation>
    <scope>NUCLEOTIDE SEQUENCE [LARGE SCALE GENOMIC DNA]</scope>
    <source>
        <strain evidence="2">cv. Chardonnay</strain>
        <tissue evidence="1">Leaf</tissue>
    </source>
</reference>
<proteinExistence type="predicted"/>
<sequence>MEEFQPVIRAATAGKRGKKVATREEVGGEACTRTGERVLEAKDGSRLEALLLLVNGTRGQSSGRAYLAGLSKALLEDFWAGQDFRAYCDAWAGQLRPAYAISCDGLRRPFEEELKSEGRSKTDCALLEEDARYENDPISSGPVVSGSLFSPSPIYGRTPLGKYYDLSGAGLDLT</sequence>
<comment type="caution">
    <text evidence="1">The sequence shown here is derived from an EMBL/GenBank/DDBJ whole genome shotgun (WGS) entry which is preliminary data.</text>
</comment>